<feature type="domain" description="DUF7054" evidence="2">
    <location>
        <begin position="235"/>
        <end position="312"/>
    </location>
</feature>
<dbReference type="Pfam" id="PF23156">
    <property type="entry name" value="DUF7054"/>
    <property type="match status" value="1"/>
</dbReference>
<feature type="compositionally biased region" description="Polar residues" evidence="1">
    <location>
        <begin position="1"/>
        <end position="10"/>
    </location>
</feature>
<evidence type="ECO:0000313" key="4">
    <source>
        <dbReference type="Proteomes" id="UP001633002"/>
    </source>
</evidence>
<gene>
    <name evidence="3" type="ORF">R1sor_006691</name>
</gene>
<dbReference type="EMBL" id="JBJQOH010000003">
    <property type="protein sequence ID" value="KAL3693040.1"/>
    <property type="molecule type" value="Genomic_DNA"/>
</dbReference>
<comment type="caution">
    <text evidence="3">The sequence shown here is derived from an EMBL/GenBank/DDBJ whole genome shotgun (WGS) entry which is preliminary data.</text>
</comment>
<keyword evidence="4" id="KW-1185">Reference proteome</keyword>
<dbReference type="PANTHER" id="PTHR33270">
    <property type="entry name" value="BNAC05G50380D PROTEIN"/>
    <property type="match status" value="1"/>
</dbReference>
<dbReference type="InterPro" id="IPR040358">
    <property type="entry name" value="At4g22758-like"/>
</dbReference>
<name>A0ABD3HRZ3_9MARC</name>
<protein>
    <recommendedName>
        <fullName evidence="2">DUF7054 domain-containing protein</fullName>
    </recommendedName>
</protein>
<dbReference type="AlphaFoldDB" id="A0ABD3HRZ3"/>
<accession>A0ABD3HRZ3</accession>
<evidence type="ECO:0000259" key="2">
    <source>
        <dbReference type="Pfam" id="PF23156"/>
    </source>
</evidence>
<proteinExistence type="predicted"/>
<sequence>MDSVETWRNSQAERDLWESKGKRKVYPIEDVADLNRSQIRSHIDQSRKQEERRNRRDSDDSSSSCHSVDDVSPRTSSSSSRTSLSSCNSPRASSQRDSSSRSSKSNSSSSSSHSISRRAKKAKERLACTRTRFFDNDKEEVGQSVVPVGRYHNYPTTRASELADEQQQAAAAGGINFVDITEDRHEARRGQQEGNGAMERKSSWKRLRPRRQVSSIFNLSRTGNGVLSGQEVELMLVNVNMHQSPGPIRLVVNSKESVQRIIELALQAYDDQRRQPPLCHRRFILYCQNPEFEAMDEKSCIGDYDCRHFYLYPKDGCEEEVDTRTWTRIRGVMSELCSFKAWFEKSVAGIQYWGLSMLTTVGRNLGYVASSLYCLNLDSVIGSVVKSKII</sequence>
<dbReference type="InterPro" id="IPR055482">
    <property type="entry name" value="DUF7054"/>
</dbReference>
<organism evidence="3 4">
    <name type="scientific">Riccia sorocarpa</name>
    <dbReference type="NCBI Taxonomy" id="122646"/>
    <lineage>
        <taxon>Eukaryota</taxon>
        <taxon>Viridiplantae</taxon>
        <taxon>Streptophyta</taxon>
        <taxon>Embryophyta</taxon>
        <taxon>Marchantiophyta</taxon>
        <taxon>Marchantiopsida</taxon>
        <taxon>Marchantiidae</taxon>
        <taxon>Marchantiales</taxon>
        <taxon>Ricciaceae</taxon>
        <taxon>Riccia</taxon>
    </lineage>
</organism>
<feature type="compositionally biased region" description="Basic and acidic residues" evidence="1">
    <location>
        <begin position="11"/>
        <end position="20"/>
    </location>
</feature>
<feature type="compositionally biased region" description="Basic and acidic residues" evidence="1">
    <location>
        <begin position="41"/>
        <end position="59"/>
    </location>
</feature>
<feature type="region of interest" description="Disordered" evidence="1">
    <location>
        <begin position="1"/>
        <end position="123"/>
    </location>
</feature>
<reference evidence="3 4" key="1">
    <citation type="submission" date="2024-09" db="EMBL/GenBank/DDBJ databases">
        <title>Chromosome-scale assembly of Riccia sorocarpa.</title>
        <authorList>
            <person name="Paukszto L."/>
        </authorList>
    </citation>
    <scope>NUCLEOTIDE SEQUENCE [LARGE SCALE GENOMIC DNA]</scope>
    <source>
        <strain evidence="3">LP-2024</strain>
        <tissue evidence="3">Aerial parts of the thallus</tissue>
    </source>
</reference>
<dbReference type="PANTHER" id="PTHR33270:SF18">
    <property type="entry name" value="OS02G0324700 PROTEIN"/>
    <property type="match status" value="1"/>
</dbReference>
<evidence type="ECO:0000313" key="3">
    <source>
        <dbReference type="EMBL" id="KAL3693040.1"/>
    </source>
</evidence>
<evidence type="ECO:0000256" key="1">
    <source>
        <dbReference type="SAM" id="MobiDB-lite"/>
    </source>
</evidence>
<feature type="compositionally biased region" description="Low complexity" evidence="1">
    <location>
        <begin position="73"/>
        <end position="114"/>
    </location>
</feature>
<dbReference type="Proteomes" id="UP001633002">
    <property type="component" value="Unassembled WGS sequence"/>
</dbReference>